<dbReference type="GO" id="GO:0016020">
    <property type="term" value="C:membrane"/>
    <property type="evidence" value="ECO:0007669"/>
    <property type="project" value="InterPro"/>
</dbReference>
<dbReference type="InterPro" id="IPR027417">
    <property type="entry name" value="P-loop_NTPase"/>
</dbReference>
<organism evidence="10 11">
    <name type="scientific">Corallococcus macrosporus DSM 14697</name>
    <dbReference type="NCBI Taxonomy" id="1189310"/>
    <lineage>
        <taxon>Bacteria</taxon>
        <taxon>Pseudomonadati</taxon>
        <taxon>Myxococcota</taxon>
        <taxon>Myxococcia</taxon>
        <taxon>Myxococcales</taxon>
        <taxon>Cystobacterineae</taxon>
        <taxon>Myxococcaceae</taxon>
        <taxon>Corallococcus</taxon>
    </lineage>
</organism>
<dbReference type="InterPro" id="IPR008995">
    <property type="entry name" value="Mo/tungstate-bd_C_term_dom"/>
</dbReference>
<dbReference type="GO" id="GO:0015408">
    <property type="term" value="F:ABC-type ferric iron transporter activity"/>
    <property type="evidence" value="ECO:0007669"/>
    <property type="project" value="InterPro"/>
</dbReference>
<evidence type="ECO:0000256" key="4">
    <source>
        <dbReference type="ARBA" id="ARBA00022741"/>
    </source>
</evidence>
<dbReference type="PANTHER" id="PTHR42781">
    <property type="entry name" value="SPERMIDINE/PUTRESCINE IMPORT ATP-BINDING PROTEIN POTA"/>
    <property type="match status" value="1"/>
</dbReference>
<gene>
    <name evidence="10" type="ORF">MYMAC_001012</name>
</gene>
<dbReference type="AlphaFoldDB" id="A0A250JPL4"/>
<evidence type="ECO:0000313" key="10">
    <source>
        <dbReference type="EMBL" id="ATB45427.1"/>
    </source>
</evidence>
<evidence type="ECO:0000313" key="11">
    <source>
        <dbReference type="Proteomes" id="UP000217343"/>
    </source>
</evidence>
<dbReference type="RefSeq" id="WP_095957268.1">
    <property type="nucleotide sequence ID" value="NZ_CP022203.1"/>
</dbReference>
<dbReference type="FunFam" id="3.40.50.300:FF:000425">
    <property type="entry name" value="Probable ABC transporter, ATP-binding subunit"/>
    <property type="match status" value="1"/>
</dbReference>
<evidence type="ECO:0000256" key="5">
    <source>
        <dbReference type="ARBA" id="ARBA00022840"/>
    </source>
</evidence>
<dbReference type="PANTHER" id="PTHR42781:SF4">
    <property type="entry name" value="SPERMIDINE_PUTRESCINE IMPORT ATP-BINDING PROTEIN POTA"/>
    <property type="match status" value="1"/>
</dbReference>
<dbReference type="InterPro" id="IPR015853">
    <property type="entry name" value="ABC_transpr_FbpC"/>
</dbReference>
<reference evidence="10 11" key="1">
    <citation type="submission" date="2017-06" db="EMBL/GenBank/DDBJ databases">
        <title>Sequencing and comparative analysis of myxobacterial genomes.</title>
        <authorList>
            <person name="Rupp O."/>
            <person name="Goesmann A."/>
            <person name="Sogaard-Andersen L."/>
        </authorList>
    </citation>
    <scope>NUCLEOTIDE SEQUENCE [LARGE SCALE GENOMIC DNA]</scope>
    <source>
        <strain evidence="10 11">DSM 14697</strain>
    </source>
</reference>
<evidence type="ECO:0000256" key="8">
    <source>
        <dbReference type="ARBA" id="ARBA00023136"/>
    </source>
</evidence>
<dbReference type="Gene3D" id="3.40.50.300">
    <property type="entry name" value="P-loop containing nucleotide triphosphate hydrolases"/>
    <property type="match status" value="1"/>
</dbReference>
<dbReference type="GO" id="GO:0016887">
    <property type="term" value="F:ATP hydrolysis activity"/>
    <property type="evidence" value="ECO:0007669"/>
    <property type="project" value="InterPro"/>
</dbReference>
<keyword evidence="6" id="KW-0408">Iron</keyword>
<dbReference type="Gene3D" id="2.40.50.100">
    <property type="match status" value="1"/>
</dbReference>
<evidence type="ECO:0000256" key="2">
    <source>
        <dbReference type="ARBA" id="ARBA00022475"/>
    </source>
</evidence>
<dbReference type="Pfam" id="PF00005">
    <property type="entry name" value="ABC_tran"/>
    <property type="match status" value="1"/>
</dbReference>
<dbReference type="InterPro" id="IPR003593">
    <property type="entry name" value="AAA+_ATPase"/>
</dbReference>
<feature type="domain" description="ABC transporter" evidence="9">
    <location>
        <begin position="4"/>
        <end position="240"/>
    </location>
</feature>
<dbReference type="GO" id="GO:0015697">
    <property type="term" value="P:quaternary ammonium group transport"/>
    <property type="evidence" value="ECO:0007669"/>
    <property type="project" value="UniProtKB-ARBA"/>
</dbReference>
<dbReference type="SUPFAM" id="SSF52540">
    <property type="entry name" value="P-loop containing nucleoside triphosphate hydrolases"/>
    <property type="match status" value="1"/>
</dbReference>
<keyword evidence="11" id="KW-1185">Reference proteome</keyword>
<proteinExistence type="predicted"/>
<keyword evidence="8" id="KW-0472">Membrane</keyword>
<keyword evidence="2" id="KW-1003">Cell membrane</keyword>
<dbReference type="GO" id="GO:0005524">
    <property type="term" value="F:ATP binding"/>
    <property type="evidence" value="ECO:0007669"/>
    <property type="project" value="UniProtKB-KW"/>
</dbReference>
<keyword evidence="3" id="KW-0410">Iron transport</keyword>
<keyword evidence="5" id="KW-0067">ATP-binding</keyword>
<dbReference type="KEGG" id="mmas:MYMAC_001012"/>
<dbReference type="PROSITE" id="PS00211">
    <property type="entry name" value="ABC_TRANSPORTER_1"/>
    <property type="match status" value="1"/>
</dbReference>
<accession>A0A250JPL4</accession>
<dbReference type="InterPro" id="IPR050093">
    <property type="entry name" value="ABC_SmlMolc_Importer"/>
</dbReference>
<name>A0A250JPL4_9BACT</name>
<dbReference type="CDD" id="cd03259">
    <property type="entry name" value="ABC_Carb_Solutes_like"/>
    <property type="match status" value="1"/>
</dbReference>
<keyword evidence="7" id="KW-0406">Ion transport</keyword>
<dbReference type="InterPro" id="IPR017871">
    <property type="entry name" value="ABC_transporter-like_CS"/>
</dbReference>
<evidence type="ECO:0000259" key="9">
    <source>
        <dbReference type="PROSITE" id="PS50893"/>
    </source>
</evidence>
<protein>
    <submittedName>
        <fullName evidence="10">Lipase</fullName>
    </submittedName>
</protein>
<dbReference type="SUPFAM" id="SSF50331">
    <property type="entry name" value="MOP-like"/>
    <property type="match status" value="1"/>
</dbReference>
<dbReference type="EMBL" id="CP022203">
    <property type="protein sequence ID" value="ATB45427.1"/>
    <property type="molecule type" value="Genomic_DNA"/>
</dbReference>
<dbReference type="Proteomes" id="UP000217343">
    <property type="component" value="Chromosome"/>
</dbReference>
<evidence type="ECO:0000256" key="6">
    <source>
        <dbReference type="ARBA" id="ARBA00023004"/>
    </source>
</evidence>
<dbReference type="PROSITE" id="PS50893">
    <property type="entry name" value="ABC_TRANSPORTER_2"/>
    <property type="match status" value="1"/>
</dbReference>
<dbReference type="SMART" id="SM00382">
    <property type="entry name" value="AAA"/>
    <property type="match status" value="1"/>
</dbReference>
<evidence type="ECO:0000256" key="1">
    <source>
        <dbReference type="ARBA" id="ARBA00022448"/>
    </source>
</evidence>
<evidence type="ECO:0000256" key="3">
    <source>
        <dbReference type="ARBA" id="ARBA00022496"/>
    </source>
</evidence>
<dbReference type="InterPro" id="IPR003439">
    <property type="entry name" value="ABC_transporter-like_ATP-bd"/>
</dbReference>
<sequence>MARLLVEDVHVRLGTNDILKGITADFRDGEVVALLGRSGSGKSTLLRSVAGLETPVRGRIHIGERTVFDAAAKVNLPPERRDLGLVFQSYALWPHKTVFDNVAYGLRLRRQPREQVDRAVREVLQGVGLDGHGDRFPSQLSGGQQQRVALARALVYGPPLVLLDEPLSNLDAKLREEARVWIRALIKRLGLTALFVTHDQVEAMAIADRIMLLEGGRMVQDGTPEQLYTEPRSLFAADFMGVNNTLPGRVVERRGGEARLQVGGQSLWGQQRGEGAGGDTATGVIRVEALQLASGPGENRLPAALASSLYVGGRWEHQFQLEGQTLRATTRERLSPGAYMLAFPKERLWIFRGVG</sequence>
<dbReference type="OrthoDB" id="9809450at2"/>
<evidence type="ECO:0000256" key="7">
    <source>
        <dbReference type="ARBA" id="ARBA00023065"/>
    </source>
</evidence>
<keyword evidence="4" id="KW-0547">Nucleotide-binding</keyword>
<keyword evidence="1" id="KW-0813">Transport</keyword>